<sequence length="188" mass="20887">MICCGCNTGTLMPVRLDQGTGPAGYQCNACSGPLLSLAPYLDWAKAQASTSSSTTPSSSSEPFEGDAKDSKRALSCPKCSRLMLRFNVLADKAHGLDFCFHCEEVWLDAGEWQYLKARDLHTRITTVSTDPYQRRLREQAARDAAAQRFRGVVGEEGFDEVQRFADWLRQQPAREAILRYLSNEARAA</sequence>
<feature type="region of interest" description="Disordered" evidence="1">
    <location>
        <begin position="50"/>
        <end position="71"/>
    </location>
</feature>
<dbReference type="EMBL" id="VSSQ01077927">
    <property type="protein sequence ID" value="MPN27883.1"/>
    <property type="molecule type" value="Genomic_DNA"/>
</dbReference>
<name>A0A645GW55_9ZZZZ</name>
<gene>
    <name evidence="2" type="ORF">SDC9_175317</name>
</gene>
<reference evidence="2" key="1">
    <citation type="submission" date="2019-08" db="EMBL/GenBank/DDBJ databases">
        <authorList>
            <person name="Kucharzyk K."/>
            <person name="Murdoch R.W."/>
            <person name="Higgins S."/>
            <person name="Loffler F."/>
        </authorList>
    </citation>
    <scope>NUCLEOTIDE SEQUENCE</scope>
</reference>
<evidence type="ECO:0000313" key="2">
    <source>
        <dbReference type="EMBL" id="MPN27883.1"/>
    </source>
</evidence>
<evidence type="ECO:0000256" key="1">
    <source>
        <dbReference type="SAM" id="MobiDB-lite"/>
    </source>
</evidence>
<feature type="compositionally biased region" description="Low complexity" evidence="1">
    <location>
        <begin position="50"/>
        <end position="60"/>
    </location>
</feature>
<protein>
    <recommendedName>
        <fullName evidence="3">Transcription factor zinc-finger domain-containing protein</fullName>
    </recommendedName>
</protein>
<dbReference type="AlphaFoldDB" id="A0A645GW55"/>
<organism evidence="2">
    <name type="scientific">bioreactor metagenome</name>
    <dbReference type="NCBI Taxonomy" id="1076179"/>
    <lineage>
        <taxon>unclassified sequences</taxon>
        <taxon>metagenomes</taxon>
        <taxon>ecological metagenomes</taxon>
    </lineage>
</organism>
<proteinExistence type="predicted"/>
<evidence type="ECO:0008006" key="3">
    <source>
        <dbReference type="Google" id="ProtNLM"/>
    </source>
</evidence>
<accession>A0A645GW55</accession>
<comment type="caution">
    <text evidence="2">The sequence shown here is derived from an EMBL/GenBank/DDBJ whole genome shotgun (WGS) entry which is preliminary data.</text>
</comment>